<dbReference type="AlphaFoldDB" id="A0A8H5GJ11"/>
<feature type="transmembrane region" description="Helical" evidence="1">
    <location>
        <begin position="55"/>
        <end position="75"/>
    </location>
</feature>
<evidence type="ECO:0000256" key="1">
    <source>
        <dbReference type="SAM" id="Phobius"/>
    </source>
</evidence>
<accession>A0A8H5GJ11</accession>
<keyword evidence="3" id="KW-1185">Reference proteome</keyword>
<sequence length="99" mass="11102">MRRANYYIAFVILDLNFHITGIHTILNYLYFGLLAMCSLLSLVTDPRGEDYYRTFRINLLLAWTLSNGLVAAAVVSANSKAQDSSDANAVKGLDDVYDY</sequence>
<organism evidence="2 3">
    <name type="scientific">Tetrapyrgos nigripes</name>
    <dbReference type="NCBI Taxonomy" id="182062"/>
    <lineage>
        <taxon>Eukaryota</taxon>
        <taxon>Fungi</taxon>
        <taxon>Dikarya</taxon>
        <taxon>Basidiomycota</taxon>
        <taxon>Agaricomycotina</taxon>
        <taxon>Agaricomycetes</taxon>
        <taxon>Agaricomycetidae</taxon>
        <taxon>Agaricales</taxon>
        <taxon>Marasmiineae</taxon>
        <taxon>Marasmiaceae</taxon>
        <taxon>Tetrapyrgos</taxon>
    </lineage>
</organism>
<proteinExistence type="predicted"/>
<evidence type="ECO:0000313" key="2">
    <source>
        <dbReference type="EMBL" id="KAF5365971.1"/>
    </source>
</evidence>
<keyword evidence="1" id="KW-0812">Transmembrane</keyword>
<feature type="transmembrane region" description="Helical" evidence="1">
    <location>
        <begin position="25"/>
        <end position="43"/>
    </location>
</feature>
<gene>
    <name evidence="2" type="ORF">D9758_006611</name>
</gene>
<dbReference type="EMBL" id="JAACJM010000025">
    <property type="protein sequence ID" value="KAF5365971.1"/>
    <property type="molecule type" value="Genomic_DNA"/>
</dbReference>
<protein>
    <submittedName>
        <fullName evidence="2">Uncharacterized protein</fullName>
    </submittedName>
</protein>
<evidence type="ECO:0000313" key="3">
    <source>
        <dbReference type="Proteomes" id="UP000559256"/>
    </source>
</evidence>
<comment type="caution">
    <text evidence="2">The sequence shown here is derived from an EMBL/GenBank/DDBJ whole genome shotgun (WGS) entry which is preliminary data.</text>
</comment>
<name>A0A8H5GJ11_9AGAR</name>
<keyword evidence="1" id="KW-1133">Transmembrane helix</keyword>
<reference evidence="2 3" key="1">
    <citation type="journal article" date="2020" name="ISME J.">
        <title>Uncovering the hidden diversity of litter-decomposition mechanisms in mushroom-forming fungi.</title>
        <authorList>
            <person name="Floudas D."/>
            <person name="Bentzer J."/>
            <person name="Ahren D."/>
            <person name="Johansson T."/>
            <person name="Persson P."/>
            <person name="Tunlid A."/>
        </authorList>
    </citation>
    <scope>NUCLEOTIDE SEQUENCE [LARGE SCALE GENOMIC DNA]</scope>
    <source>
        <strain evidence="2 3">CBS 291.85</strain>
    </source>
</reference>
<keyword evidence="1" id="KW-0472">Membrane</keyword>
<dbReference type="Proteomes" id="UP000559256">
    <property type="component" value="Unassembled WGS sequence"/>
</dbReference>